<gene>
    <name evidence="3" type="ORF">N4261_01690</name>
</gene>
<dbReference type="Pfam" id="PF04221">
    <property type="entry name" value="RelB"/>
    <property type="match status" value="1"/>
</dbReference>
<dbReference type="InterPro" id="IPR026262">
    <property type="entry name" value="DinJ"/>
</dbReference>
<dbReference type="NCBIfam" id="TIGR02384">
    <property type="entry name" value="RelB_DinJ"/>
    <property type="match status" value="1"/>
</dbReference>
<evidence type="ECO:0000256" key="2">
    <source>
        <dbReference type="ARBA" id="ARBA00022649"/>
    </source>
</evidence>
<organism evidence="3 4">
    <name type="scientific">Roseateles amylovorans</name>
    <dbReference type="NCBI Taxonomy" id="2978473"/>
    <lineage>
        <taxon>Bacteria</taxon>
        <taxon>Pseudomonadati</taxon>
        <taxon>Pseudomonadota</taxon>
        <taxon>Betaproteobacteria</taxon>
        <taxon>Burkholderiales</taxon>
        <taxon>Sphaerotilaceae</taxon>
        <taxon>Roseateles</taxon>
    </lineage>
</organism>
<comment type="similarity">
    <text evidence="1">Belongs to the RelB/DinJ antitoxin family.</text>
</comment>
<dbReference type="PANTHER" id="PTHR38781">
    <property type="entry name" value="ANTITOXIN DINJ-RELATED"/>
    <property type="match status" value="1"/>
</dbReference>
<name>A0ABY6B548_9BURK</name>
<dbReference type="PANTHER" id="PTHR38781:SF1">
    <property type="entry name" value="ANTITOXIN DINJ-RELATED"/>
    <property type="match status" value="1"/>
</dbReference>
<accession>A0ABY6B548</accession>
<dbReference type="RefSeq" id="WP_261758509.1">
    <property type="nucleotide sequence ID" value="NZ_CP104562.2"/>
</dbReference>
<evidence type="ECO:0000313" key="3">
    <source>
        <dbReference type="EMBL" id="UXH78678.1"/>
    </source>
</evidence>
<sequence length="94" mass="10525">MTIKSTELRSRVEPDLKESAAEVLAQCGLTLSDAIRLFLRQVVLHNGLPFEVKVPTAETRAAMEEARSITRARFGSGQELIDDLEKNTRSRKAR</sequence>
<protein>
    <submittedName>
        <fullName evidence="3">Type II toxin-antitoxin system RelB/DinJ family antitoxin</fullName>
    </submittedName>
</protein>
<dbReference type="Proteomes" id="UP001064933">
    <property type="component" value="Chromosome"/>
</dbReference>
<evidence type="ECO:0000313" key="4">
    <source>
        <dbReference type="Proteomes" id="UP001064933"/>
    </source>
</evidence>
<dbReference type="Gene3D" id="1.10.1220.10">
    <property type="entry name" value="Met repressor-like"/>
    <property type="match status" value="1"/>
</dbReference>
<dbReference type="InterPro" id="IPR007337">
    <property type="entry name" value="RelB/DinJ"/>
</dbReference>
<proteinExistence type="inferred from homology"/>
<keyword evidence="2" id="KW-1277">Toxin-antitoxin system</keyword>
<evidence type="ECO:0000256" key="1">
    <source>
        <dbReference type="ARBA" id="ARBA00010562"/>
    </source>
</evidence>
<dbReference type="PIRSF" id="PIRSF003108">
    <property type="entry name" value="DinJ"/>
    <property type="match status" value="1"/>
</dbReference>
<reference evidence="3" key="1">
    <citation type="submission" date="2022-10" db="EMBL/GenBank/DDBJ databases">
        <title>Characterization and whole genome sequencing of a new Roseateles species, isolated from fresh water.</title>
        <authorList>
            <person name="Guliayeva D.Y."/>
            <person name="Akhremchuk A.E."/>
            <person name="Sikolenko M.A."/>
            <person name="Valentovich L.N."/>
            <person name="Sidarenka A.V."/>
        </authorList>
    </citation>
    <scope>NUCLEOTIDE SEQUENCE</scope>
    <source>
        <strain evidence="3">BIM B-1768</strain>
    </source>
</reference>
<keyword evidence="4" id="KW-1185">Reference proteome</keyword>
<dbReference type="InterPro" id="IPR013321">
    <property type="entry name" value="Arc_rbn_hlx_hlx"/>
</dbReference>
<dbReference type="EMBL" id="CP104562">
    <property type="protein sequence ID" value="UXH78678.1"/>
    <property type="molecule type" value="Genomic_DNA"/>
</dbReference>